<dbReference type="InterPro" id="IPR005119">
    <property type="entry name" value="LysR_subst-bd"/>
</dbReference>
<proteinExistence type="inferred from homology"/>
<dbReference type="FunFam" id="1.10.10.10:FF:000038">
    <property type="entry name" value="Glycine cleavage system transcriptional activator"/>
    <property type="match status" value="1"/>
</dbReference>
<sequence length="307" mass="33445">MTYRLPSLSLLRTFEAAARHLSFKKAAAEVCVTPAAVSQQIRALEAYLGVPLFHRKVRALALTEHGAAMLPGIRKGFDCLAAAVESTRQDAVGPLVVTAPPSFASHWLVPRLPRFAAAHPDVDLRLASTSDTVDGPREASVLDNLRTDPREARSNVAILYGKGRYPGFRVVVLFAPDYVPVCAPALVEAGLRSPDELPRFALIHDDTLSEVGWTAWLHKAGLDAQLARRGRHFSNAALALAATLDGQGVVLAPRPLVEERIRAGHLVIPFDLGLPSPSAYYLVMHERVARRPAPEAFERWLLQEAAQ</sequence>
<dbReference type="InterPro" id="IPR058163">
    <property type="entry name" value="LysR-type_TF_proteobact-type"/>
</dbReference>
<dbReference type="AlphaFoldDB" id="A0A127K5H8"/>
<keyword evidence="3" id="KW-0238">DNA-binding</keyword>
<dbReference type="RefSeq" id="WP_048705619.1">
    <property type="nucleotide sequence ID" value="NZ_CP014646.1"/>
</dbReference>
<dbReference type="InterPro" id="IPR036390">
    <property type="entry name" value="WH_DNA-bd_sf"/>
</dbReference>
<keyword evidence="2" id="KW-0805">Transcription regulation</keyword>
<gene>
    <name evidence="6" type="ORF">AC731_009705</name>
</gene>
<dbReference type="InterPro" id="IPR000847">
    <property type="entry name" value="LysR_HTH_N"/>
</dbReference>
<dbReference type="CDD" id="cd08432">
    <property type="entry name" value="PBP2_GcdR_TrpI_HvrB_AmpR_like"/>
    <property type="match status" value="1"/>
</dbReference>
<reference evidence="7" key="1">
    <citation type="submission" date="2016-03" db="EMBL/GenBank/DDBJ databases">
        <authorList>
            <person name="Ma C."/>
            <person name="Zhou S."/>
            <person name="Yang G."/>
        </authorList>
    </citation>
    <scope>NUCLEOTIDE SEQUENCE [LARGE SCALE GENOMIC DNA]</scope>
    <source>
        <strain evidence="7">SgZ-1</strain>
    </source>
</reference>
<dbReference type="SUPFAM" id="SSF53850">
    <property type="entry name" value="Periplasmic binding protein-like II"/>
    <property type="match status" value="1"/>
</dbReference>
<evidence type="ECO:0000256" key="2">
    <source>
        <dbReference type="ARBA" id="ARBA00023015"/>
    </source>
</evidence>
<evidence type="ECO:0000313" key="7">
    <source>
        <dbReference type="Proteomes" id="UP000036902"/>
    </source>
</evidence>
<dbReference type="PROSITE" id="PS50931">
    <property type="entry name" value="HTH_LYSR"/>
    <property type="match status" value="1"/>
</dbReference>
<accession>A0A127K5H8</accession>
<dbReference type="Gene3D" id="1.10.10.10">
    <property type="entry name" value="Winged helix-like DNA-binding domain superfamily/Winged helix DNA-binding domain"/>
    <property type="match status" value="1"/>
</dbReference>
<evidence type="ECO:0000313" key="6">
    <source>
        <dbReference type="EMBL" id="AMO37203.1"/>
    </source>
</evidence>
<comment type="similarity">
    <text evidence="1">Belongs to the LysR transcriptional regulatory family.</text>
</comment>
<evidence type="ECO:0000256" key="1">
    <source>
        <dbReference type="ARBA" id="ARBA00009437"/>
    </source>
</evidence>
<protein>
    <submittedName>
        <fullName evidence="6">LysR family transcriptional regulator</fullName>
    </submittedName>
</protein>
<dbReference type="GO" id="GO:0006351">
    <property type="term" value="P:DNA-templated transcription"/>
    <property type="evidence" value="ECO:0007669"/>
    <property type="project" value="TreeGrafter"/>
</dbReference>
<dbReference type="Gene3D" id="3.40.190.10">
    <property type="entry name" value="Periplasmic binding protein-like II"/>
    <property type="match status" value="2"/>
</dbReference>
<dbReference type="GO" id="GO:0043565">
    <property type="term" value="F:sequence-specific DNA binding"/>
    <property type="evidence" value="ECO:0007669"/>
    <property type="project" value="TreeGrafter"/>
</dbReference>
<evidence type="ECO:0000256" key="4">
    <source>
        <dbReference type="ARBA" id="ARBA00023163"/>
    </source>
</evidence>
<dbReference type="STRING" id="1134435.AC731_009705"/>
<name>A0A127K5H8_9RHOO</name>
<dbReference type="PRINTS" id="PR00039">
    <property type="entry name" value="HTHLYSR"/>
</dbReference>
<feature type="domain" description="HTH lysR-type" evidence="5">
    <location>
        <begin position="6"/>
        <end position="63"/>
    </location>
</feature>
<organism evidence="6 7">
    <name type="scientific">Thauera humireducens</name>
    <dbReference type="NCBI Taxonomy" id="1134435"/>
    <lineage>
        <taxon>Bacteria</taxon>
        <taxon>Pseudomonadati</taxon>
        <taxon>Pseudomonadota</taxon>
        <taxon>Betaproteobacteria</taxon>
        <taxon>Rhodocyclales</taxon>
        <taxon>Zoogloeaceae</taxon>
        <taxon>Thauera</taxon>
    </lineage>
</organism>
<keyword evidence="7" id="KW-1185">Reference proteome</keyword>
<dbReference type="SUPFAM" id="SSF46785">
    <property type="entry name" value="Winged helix' DNA-binding domain"/>
    <property type="match status" value="1"/>
</dbReference>
<keyword evidence="4" id="KW-0804">Transcription</keyword>
<dbReference type="PANTHER" id="PTHR30537">
    <property type="entry name" value="HTH-TYPE TRANSCRIPTIONAL REGULATOR"/>
    <property type="match status" value="1"/>
</dbReference>
<dbReference type="Pfam" id="PF00126">
    <property type="entry name" value="HTH_1"/>
    <property type="match status" value="1"/>
</dbReference>
<evidence type="ECO:0000259" key="5">
    <source>
        <dbReference type="PROSITE" id="PS50931"/>
    </source>
</evidence>
<evidence type="ECO:0000256" key="3">
    <source>
        <dbReference type="ARBA" id="ARBA00023125"/>
    </source>
</evidence>
<dbReference type="KEGG" id="thu:AC731_009705"/>
<dbReference type="Proteomes" id="UP000036902">
    <property type="component" value="Chromosome"/>
</dbReference>
<dbReference type="InterPro" id="IPR036388">
    <property type="entry name" value="WH-like_DNA-bd_sf"/>
</dbReference>
<dbReference type="PANTHER" id="PTHR30537:SF26">
    <property type="entry name" value="GLYCINE CLEAVAGE SYSTEM TRANSCRIPTIONAL ACTIVATOR"/>
    <property type="match status" value="1"/>
</dbReference>
<dbReference type="GO" id="GO:0003700">
    <property type="term" value="F:DNA-binding transcription factor activity"/>
    <property type="evidence" value="ECO:0007669"/>
    <property type="project" value="InterPro"/>
</dbReference>
<dbReference type="EMBL" id="CP014646">
    <property type="protein sequence ID" value="AMO37203.1"/>
    <property type="molecule type" value="Genomic_DNA"/>
</dbReference>
<dbReference type="NCBIfam" id="NF008352">
    <property type="entry name" value="PRK11139.1"/>
    <property type="match status" value="1"/>
</dbReference>
<dbReference type="Pfam" id="PF03466">
    <property type="entry name" value="LysR_substrate"/>
    <property type="match status" value="1"/>
</dbReference>